<dbReference type="PANTHER" id="PTHR30146">
    <property type="entry name" value="LACI-RELATED TRANSCRIPTIONAL REPRESSOR"/>
    <property type="match status" value="1"/>
</dbReference>
<organism evidence="6 7">
    <name type="scientific">Microbacterium lacus</name>
    <dbReference type="NCBI Taxonomy" id="415217"/>
    <lineage>
        <taxon>Bacteria</taxon>
        <taxon>Bacillati</taxon>
        <taxon>Actinomycetota</taxon>
        <taxon>Actinomycetes</taxon>
        <taxon>Micrococcales</taxon>
        <taxon>Microbacteriaceae</taxon>
        <taxon>Microbacterium</taxon>
    </lineage>
</organism>
<dbReference type="PROSITE" id="PS50932">
    <property type="entry name" value="HTH_LACI_2"/>
    <property type="match status" value="1"/>
</dbReference>
<reference evidence="6 7" key="1">
    <citation type="journal article" date="2019" name="Int. J. Syst. Evol. Microbiol.">
        <title>The Global Catalogue of Microorganisms (GCM) 10K type strain sequencing project: providing services to taxonomists for standard genome sequencing and annotation.</title>
        <authorList>
            <consortium name="The Broad Institute Genomics Platform"/>
            <consortium name="The Broad Institute Genome Sequencing Center for Infectious Disease"/>
            <person name="Wu L."/>
            <person name="Ma J."/>
        </authorList>
    </citation>
    <scope>NUCLEOTIDE SEQUENCE [LARGE SCALE GENOMIC DNA]</scope>
    <source>
        <strain evidence="6 7">JCM 15575</strain>
    </source>
</reference>
<dbReference type="Proteomes" id="UP001500596">
    <property type="component" value="Unassembled WGS sequence"/>
</dbReference>
<evidence type="ECO:0000256" key="4">
    <source>
        <dbReference type="SAM" id="MobiDB-lite"/>
    </source>
</evidence>
<accession>A0ABN2GZN5</accession>
<dbReference type="EMBL" id="BAAAPK010000001">
    <property type="protein sequence ID" value="GAA1679339.1"/>
    <property type="molecule type" value="Genomic_DNA"/>
</dbReference>
<keyword evidence="1" id="KW-0805">Transcription regulation</keyword>
<evidence type="ECO:0000256" key="1">
    <source>
        <dbReference type="ARBA" id="ARBA00023015"/>
    </source>
</evidence>
<dbReference type="RefSeq" id="WP_344054880.1">
    <property type="nucleotide sequence ID" value="NZ_BAAAPK010000001.1"/>
</dbReference>
<feature type="domain" description="HTH lacI-type" evidence="5">
    <location>
        <begin position="1"/>
        <end position="53"/>
    </location>
</feature>
<dbReference type="GO" id="GO:0003677">
    <property type="term" value="F:DNA binding"/>
    <property type="evidence" value="ECO:0007669"/>
    <property type="project" value="UniProtKB-KW"/>
</dbReference>
<dbReference type="CDD" id="cd01574">
    <property type="entry name" value="PBP1_LacI"/>
    <property type="match status" value="1"/>
</dbReference>
<feature type="region of interest" description="Disordered" evidence="4">
    <location>
        <begin position="320"/>
        <end position="347"/>
    </location>
</feature>
<dbReference type="Pfam" id="PF00356">
    <property type="entry name" value="LacI"/>
    <property type="match status" value="1"/>
</dbReference>
<dbReference type="PROSITE" id="PS00356">
    <property type="entry name" value="HTH_LACI_1"/>
    <property type="match status" value="1"/>
</dbReference>
<dbReference type="InterPro" id="IPR000843">
    <property type="entry name" value="HTH_LacI"/>
</dbReference>
<feature type="compositionally biased region" description="Polar residues" evidence="4">
    <location>
        <begin position="325"/>
        <end position="339"/>
    </location>
</feature>
<dbReference type="CDD" id="cd01392">
    <property type="entry name" value="HTH_LacI"/>
    <property type="match status" value="1"/>
</dbReference>
<dbReference type="PANTHER" id="PTHR30146:SF153">
    <property type="entry name" value="LACTOSE OPERON REPRESSOR"/>
    <property type="match status" value="1"/>
</dbReference>
<evidence type="ECO:0000256" key="2">
    <source>
        <dbReference type="ARBA" id="ARBA00023125"/>
    </source>
</evidence>
<dbReference type="Gene3D" id="3.40.50.2300">
    <property type="match status" value="2"/>
</dbReference>
<keyword evidence="3" id="KW-0804">Transcription</keyword>
<keyword evidence="2 6" id="KW-0238">DNA-binding</keyword>
<dbReference type="SUPFAM" id="SSF47413">
    <property type="entry name" value="lambda repressor-like DNA-binding domains"/>
    <property type="match status" value="1"/>
</dbReference>
<proteinExistence type="predicted"/>
<dbReference type="Pfam" id="PF13377">
    <property type="entry name" value="Peripla_BP_3"/>
    <property type="match status" value="1"/>
</dbReference>
<sequence>MVDVANLAGVSHQTVSRVINGTGNVAPDMRARVEVAIERLRYRRNPAARALATSRSMNIGVVSYGLAQYGPSLALKGIADEARAAGYATSLVSLVDVDRANMREALDHLVADSVDGIIILAPIDAALTAIDGLDAGGAPLVIWQPGADEGEHRVVTDEISGARIATEHLLSLGHPTVHHVSGPEGWLGTTARLRGWSRALSEHGLVAHPPVDGDWTTRSGYEAGLRLARDARVTAVFAANDQMALGVIKAMADAGRSVPGEVSVVGFDGVPESEFFRPSLTTVRFDFADVGRRAVDHILDLMHGIAPESPPRVLPQLIVGGSSGAAPTTTVDSPQTIRSHTNRRTRS</sequence>
<evidence type="ECO:0000259" key="5">
    <source>
        <dbReference type="PROSITE" id="PS50932"/>
    </source>
</evidence>
<dbReference type="InterPro" id="IPR028082">
    <property type="entry name" value="Peripla_BP_I"/>
</dbReference>
<gene>
    <name evidence="6" type="ORF">GCM10009807_24030</name>
</gene>
<keyword evidence="7" id="KW-1185">Reference proteome</keyword>
<protein>
    <submittedName>
        <fullName evidence="6">LacI family DNA-binding transcriptional regulator</fullName>
    </submittedName>
</protein>
<dbReference type="SUPFAM" id="SSF53822">
    <property type="entry name" value="Periplasmic binding protein-like I"/>
    <property type="match status" value="1"/>
</dbReference>
<evidence type="ECO:0000256" key="3">
    <source>
        <dbReference type="ARBA" id="ARBA00023163"/>
    </source>
</evidence>
<evidence type="ECO:0000313" key="6">
    <source>
        <dbReference type="EMBL" id="GAA1679339.1"/>
    </source>
</evidence>
<dbReference type="Gene3D" id="1.10.260.40">
    <property type="entry name" value="lambda repressor-like DNA-binding domains"/>
    <property type="match status" value="1"/>
</dbReference>
<dbReference type="SMART" id="SM00354">
    <property type="entry name" value="HTH_LACI"/>
    <property type="match status" value="1"/>
</dbReference>
<dbReference type="InterPro" id="IPR010982">
    <property type="entry name" value="Lambda_DNA-bd_dom_sf"/>
</dbReference>
<comment type="caution">
    <text evidence="6">The sequence shown here is derived from an EMBL/GenBank/DDBJ whole genome shotgun (WGS) entry which is preliminary data.</text>
</comment>
<name>A0ABN2GZN5_9MICO</name>
<dbReference type="InterPro" id="IPR046335">
    <property type="entry name" value="LacI/GalR-like_sensor"/>
</dbReference>
<evidence type="ECO:0000313" key="7">
    <source>
        <dbReference type="Proteomes" id="UP001500596"/>
    </source>
</evidence>